<reference evidence="2" key="2">
    <citation type="submission" date="2024-10" db="UniProtKB">
        <authorList>
            <consortium name="EnsemblProtists"/>
        </authorList>
    </citation>
    <scope>IDENTIFICATION</scope>
</reference>
<dbReference type="EnsemblProtists" id="EOD34306">
    <property type="protein sequence ID" value="EOD34306"/>
    <property type="gene ID" value="EMIHUDRAFT_352291"/>
</dbReference>
<name>A0A0D3KEX1_EMIH1</name>
<dbReference type="HOGENOM" id="CLU_191133_0_0_1"/>
<feature type="compositionally biased region" description="Low complexity" evidence="1">
    <location>
        <begin position="20"/>
        <end position="39"/>
    </location>
</feature>
<evidence type="ECO:0000256" key="1">
    <source>
        <dbReference type="SAM" id="MobiDB-lite"/>
    </source>
</evidence>
<sequence length="87" mass="9610">HALSARPTPLSARPPPWLRSRLSATAAPANAARPSPRSCSRQCSTELRVEKERQDKELCAWGRGLDWRPWEAVAPTSVECGVFSLDL</sequence>
<evidence type="ECO:0000313" key="3">
    <source>
        <dbReference type="Proteomes" id="UP000013827"/>
    </source>
</evidence>
<evidence type="ECO:0000313" key="2">
    <source>
        <dbReference type="EnsemblProtists" id="EOD34306"/>
    </source>
</evidence>
<dbReference type="PaxDb" id="2903-EOD34306"/>
<protein>
    <submittedName>
        <fullName evidence="2">Uncharacterized protein</fullName>
    </submittedName>
</protein>
<accession>A0A0D3KEX1</accession>
<proteinExistence type="predicted"/>
<dbReference type="Proteomes" id="UP000013827">
    <property type="component" value="Unassembled WGS sequence"/>
</dbReference>
<dbReference type="AlphaFoldDB" id="A0A0D3KEX1"/>
<organism evidence="2 3">
    <name type="scientific">Emiliania huxleyi (strain CCMP1516)</name>
    <dbReference type="NCBI Taxonomy" id="280463"/>
    <lineage>
        <taxon>Eukaryota</taxon>
        <taxon>Haptista</taxon>
        <taxon>Haptophyta</taxon>
        <taxon>Prymnesiophyceae</taxon>
        <taxon>Isochrysidales</taxon>
        <taxon>Noelaerhabdaceae</taxon>
        <taxon>Emiliania</taxon>
    </lineage>
</organism>
<dbReference type="RefSeq" id="XP_005786735.1">
    <property type="nucleotide sequence ID" value="XM_005786678.1"/>
</dbReference>
<dbReference type="KEGG" id="ehx:EMIHUDRAFT_352291"/>
<dbReference type="GeneID" id="17279577"/>
<keyword evidence="3" id="KW-1185">Reference proteome</keyword>
<feature type="region of interest" description="Disordered" evidence="1">
    <location>
        <begin position="1"/>
        <end position="39"/>
    </location>
</feature>
<reference evidence="3" key="1">
    <citation type="journal article" date="2013" name="Nature">
        <title>Pan genome of the phytoplankton Emiliania underpins its global distribution.</title>
        <authorList>
            <person name="Read B.A."/>
            <person name="Kegel J."/>
            <person name="Klute M.J."/>
            <person name="Kuo A."/>
            <person name="Lefebvre S.C."/>
            <person name="Maumus F."/>
            <person name="Mayer C."/>
            <person name="Miller J."/>
            <person name="Monier A."/>
            <person name="Salamov A."/>
            <person name="Young J."/>
            <person name="Aguilar M."/>
            <person name="Claverie J.M."/>
            <person name="Frickenhaus S."/>
            <person name="Gonzalez K."/>
            <person name="Herman E.K."/>
            <person name="Lin Y.C."/>
            <person name="Napier J."/>
            <person name="Ogata H."/>
            <person name="Sarno A.F."/>
            <person name="Shmutz J."/>
            <person name="Schroeder D."/>
            <person name="de Vargas C."/>
            <person name="Verret F."/>
            <person name="von Dassow P."/>
            <person name="Valentin K."/>
            <person name="Van de Peer Y."/>
            <person name="Wheeler G."/>
            <person name="Dacks J.B."/>
            <person name="Delwiche C.F."/>
            <person name="Dyhrman S.T."/>
            <person name="Glockner G."/>
            <person name="John U."/>
            <person name="Richards T."/>
            <person name="Worden A.Z."/>
            <person name="Zhang X."/>
            <person name="Grigoriev I.V."/>
            <person name="Allen A.E."/>
            <person name="Bidle K."/>
            <person name="Borodovsky M."/>
            <person name="Bowler C."/>
            <person name="Brownlee C."/>
            <person name="Cock J.M."/>
            <person name="Elias M."/>
            <person name="Gladyshev V.N."/>
            <person name="Groth M."/>
            <person name="Guda C."/>
            <person name="Hadaegh A."/>
            <person name="Iglesias-Rodriguez M.D."/>
            <person name="Jenkins J."/>
            <person name="Jones B.M."/>
            <person name="Lawson T."/>
            <person name="Leese F."/>
            <person name="Lindquist E."/>
            <person name="Lobanov A."/>
            <person name="Lomsadze A."/>
            <person name="Malik S.B."/>
            <person name="Marsh M.E."/>
            <person name="Mackinder L."/>
            <person name="Mock T."/>
            <person name="Mueller-Roeber B."/>
            <person name="Pagarete A."/>
            <person name="Parker M."/>
            <person name="Probert I."/>
            <person name="Quesneville H."/>
            <person name="Raines C."/>
            <person name="Rensing S.A."/>
            <person name="Riano-Pachon D.M."/>
            <person name="Richier S."/>
            <person name="Rokitta S."/>
            <person name="Shiraiwa Y."/>
            <person name="Soanes D.M."/>
            <person name="van der Giezen M."/>
            <person name="Wahlund T.M."/>
            <person name="Williams B."/>
            <person name="Wilson W."/>
            <person name="Wolfe G."/>
            <person name="Wurch L.L."/>
        </authorList>
    </citation>
    <scope>NUCLEOTIDE SEQUENCE</scope>
</reference>